<keyword evidence="4" id="KW-1185">Reference proteome</keyword>
<evidence type="ECO:0000256" key="1">
    <source>
        <dbReference type="PROSITE-ProRule" id="PRU01133"/>
    </source>
</evidence>
<sequence>MLIYTCRVTGDEMISDAYDLNPVKDAEGNEVPELFECESMSVNKDSGASVDVGGGNAFGGGGADEEVDDTSENVNNVIDESLGFGYNEVPMGKKDLKDFLKTYCGAVRTMLKDDDKVDGPTVKAFTQAAPTFCKWFLSKADDLQFFMSPSFNPDGAMAFGYYKDGNSTPTFVYIKQGLIEMKV</sequence>
<proteinExistence type="inferred from homology"/>
<dbReference type="EMBL" id="BRYB01006222">
    <property type="protein sequence ID" value="GMI52391.1"/>
    <property type="molecule type" value="Genomic_DNA"/>
</dbReference>
<protein>
    <recommendedName>
        <fullName evidence="2">TCTP domain-containing protein</fullName>
    </recommendedName>
</protein>
<accession>A0ABQ6N9X9</accession>
<dbReference type="PROSITE" id="PS51797">
    <property type="entry name" value="TCTP_3"/>
    <property type="match status" value="1"/>
</dbReference>
<evidence type="ECO:0000313" key="3">
    <source>
        <dbReference type="EMBL" id="GMI52391.1"/>
    </source>
</evidence>
<evidence type="ECO:0000313" key="4">
    <source>
        <dbReference type="Proteomes" id="UP001165060"/>
    </source>
</evidence>
<dbReference type="InterPro" id="IPR018105">
    <property type="entry name" value="Translational_control_tumour_p"/>
</dbReference>
<evidence type="ECO:0000259" key="2">
    <source>
        <dbReference type="PROSITE" id="PS51797"/>
    </source>
</evidence>
<name>A0ABQ6N9X9_9STRA</name>
<dbReference type="Proteomes" id="UP001165060">
    <property type="component" value="Unassembled WGS sequence"/>
</dbReference>
<dbReference type="Gene3D" id="2.170.150.10">
    <property type="entry name" value="Metal Binding Protein, Guanine Nucleotide Exchange Factor, Chain A"/>
    <property type="match status" value="1"/>
</dbReference>
<gene>
    <name evidence="3" type="ORF">TeGR_g15153</name>
</gene>
<dbReference type="InterPro" id="IPR011323">
    <property type="entry name" value="Mss4/transl-control_tumour"/>
</dbReference>
<dbReference type="Pfam" id="PF00838">
    <property type="entry name" value="TCTP"/>
    <property type="match status" value="1"/>
</dbReference>
<comment type="caution">
    <text evidence="3">The sequence shown here is derived from an EMBL/GenBank/DDBJ whole genome shotgun (WGS) entry which is preliminary data.</text>
</comment>
<reference evidence="3 4" key="1">
    <citation type="journal article" date="2023" name="Commun. Biol.">
        <title>Genome analysis of Parmales, the sister group of diatoms, reveals the evolutionary specialization of diatoms from phago-mixotrophs to photoautotrophs.</title>
        <authorList>
            <person name="Ban H."/>
            <person name="Sato S."/>
            <person name="Yoshikawa S."/>
            <person name="Yamada K."/>
            <person name="Nakamura Y."/>
            <person name="Ichinomiya M."/>
            <person name="Sato N."/>
            <person name="Blanc-Mathieu R."/>
            <person name="Endo H."/>
            <person name="Kuwata A."/>
            <person name="Ogata H."/>
        </authorList>
    </citation>
    <scope>NUCLEOTIDE SEQUENCE [LARGE SCALE GENOMIC DNA]</scope>
</reference>
<dbReference type="PANTHER" id="PTHR11991">
    <property type="entry name" value="TRANSLATIONALLY CONTROLLED TUMOR PROTEIN-RELATED"/>
    <property type="match status" value="1"/>
</dbReference>
<organism evidence="3 4">
    <name type="scientific">Tetraparma gracilis</name>
    <dbReference type="NCBI Taxonomy" id="2962635"/>
    <lineage>
        <taxon>Eukaryota</taxon>
        <taxon>Sar</taxon>
        <taxon>Stramenopiles</taxon>
        <taxon>Ochrophyta</taxon>
        <taxon>Bolidophyceae</taxon>
        <taxon>Parmales</taxon>
        <taxon>Triparmaceae</taxon>
        <taxon>Tetraparma</taxon>
    </lineage>
</organism>
<feature type="domain" description="TCTP" evidence="2">
    <location>
        <begin position="1"/>
        <end position="183"/>
    </location>
</feature>
<dbReference type="PANTHER" id="PTHR11991:SF0">
    <property type="entry name" value="TRANSLATIONALLY-CONTROLLED TUMOR PROTEIN"/>
    <property type="match status" value="1"/>
</dbReference>
<dbReference type="SUPFAM" id="SSF51316">
    <property type="entry name" value="Mss4-like"/>
    <property type="match status" value="1"/>
</dbReference>
<dbReference type="InterPro" id="IPR011057">
    <property type="entry name" value="Mss4-like_sf"/>
</dbReference>
<comment type="similarity">
    <text evidence="1">Belongs to the TCTP family.</text>
</comment>
<dbReference type="InterPro" id="IPR034737">
    <property type="entry name" value="TCTP"/>
</dbReference>